<dbReference type="SUPFAM" id="SSF109854">
    <property type="entry name" value="DinB/YfiT-like putative metalloenzymes"/>
    <property type="match status" value="1"/>
</dbReference>
<evidence type="ECO:0000256" key="1">
    <source>
        <dbReference type="ARBA" id="ARBA00022490"/>
    </source>
</evidence>
<evidence type="ECO:0000256" key="2">
    <source>
        <dbReference type="ARBA" id="ARBA00022723"/>
    </source>
</evidence>
<evidence type="ECO:0000256" key="3">
    <source>
        <dbReference type="ARBA" id="ARBA00022801"/>
    </source>
</evidence>
<dbReference type="EMBL" id="JACNYK010000002">
    <property type="protein sequence ID" value="MBD1426085.1"/>
    <property type="molecule type" value="Genomic_DNA"/>
</dbReference>
<evidence type="ECO:0000259" key="5">
    <source>
        <dbReference type="Pfam" id="PF12867"/>
    </source>
</evidence>
<keyword evidence="7" id="KW-1185">Reference proteome</keyword>
<keyword evidence="4" id="KW-0862">Zinc</keyword>
<dbReference type="GO" id="GO:0016787">
    <property type="term" value="F:hydrolase activity"/>
    <property type="evidence" value="ECO:0007669"/>
    <property type="project" value="UniProtKB-KW"/>
</dbReference>
<dbReference type="HAMAP" id="MF_01256">
    <property type="entry name" value="YfiT_hydrol"/>
    <property type="match status" value="1"/>
</dbReference>
<dbReference type="NCBIfam" id="NF009807">
    <property type="entry name" value="PRK13291.1"/>
    <property type="match status" value="1"/>
</dbReference>
<gene>
    <name evidence="6" type="ORF">H8B17_10870</name>
</gene>
<name>A0ABR7Y451_9SPHI</name>
<accession>A0ABR7Y451</accession>
<feature type="domain" description="DinB-like" evidence="5">
    <location>
        <begin position="32"/>
        <end position="166"/>
    </location>
</feature>
<keyword evidence="3 6" id="KW-0378">Hydrolase</keyword>
<comment type="caution">
    <text evidence="6">The sequence shown here is derived from an EMBL/GenBank/DDBJ whole genome shotgun (WGS) entry which is preliminary data.</text>
</comment>
<protein>
    <submittedName>
        <fullName evidence="6">Metal-dependent hydrolase</fullName>
    </submittedName>
</protein>
<evidence type="ECO:0000256" key="4">
    <source>
        <dbReference type="ARBA" id="ARBA00022833"/>
    </source>
</evidence>
<keyword evidence="1" id="KW-0963">Cytoplasm</keyword>
<dbReference type="Gene3D" id="1.20.120.450">
    <property type="entry name" value="dinb family like domain"/>
    <property type="match status" value="1"/>
</dbReference>
<dbReference type="InterPro" id="IPR034660">
    <property type="entry name" value="DinB/YfiT-like"/>
</dbReference>
<dbReference type="InterPro" id="IPR024775">
    <property type="entry name" value="DinB-like"/>
</dbReference>
<evidence type="ECO:0000313" key="7">
    <source>
        <dbReference type="Proteomes" id="UP000606494"/>
    </source>
</evidence>
<dbReference type="InterPro" id="IPR023774">
    <property type="entry name" value="Put_metal_dep_hydrolase_YfiT"/>
</dbReference>
<evidence type="ECO:0000313" key="6">
    <source>
        <dbReference type="EMBL" id="MBD1426085.1"/>
    </source>
</evidence>
<dbReference type="Pfam" id="PF12867">
    <property type="entry name" value="DinB_2"/>
    <property type="match status" value="1"/>
</dbReference>
<keyword evidence="2" id="KW-0479">Metal-binding</keyword>
<proteinExistence type="inferred from homology"/>
<dbReference type="Proteomes" id="UP000606494">
    <property type="component" value="Unassembled WGS sequence"/>
</dbReference>
<organism evidence="6 7">
    <name type="scientific">Sphingobacterium arenae</name>
    <dbReference type="NCBI Taxonomy" id="1280598"/>
    <lineage>
        <taxon>Bacteria</taxon>
        <taxon>Pseudomonadati</taxon>
        <taxon>Bacteroidota</taxon>
        <taxon>Sphingobacteriia</taxon>
        <taxon>Sphingobacteriales</taxon>
        <taxon>Sphingobacteriaceae</taxon>
        <taxon>Sphingobacterium</taxon>
    </lineage>
</organism>
<reference evidence="6 7" key="1">
    <citation type="submission" date="2020-08" db="EMBL/GenBank/DDBJ databases">
        <title>Sphingobacterium sp. DN00404 isolated from aquaculture water.</title>
        <authorList>
            <person name="Zhang M."/>
        </authorList>
    </citation>
    <scope>NUCLEOTIDE SEQUENCE [LARGE SCALE GENOMIC DNA]</scope>
    <source>
        <strain evidence="6 7">KCTC 32294</strain>
    </source>
</reference>
<sequence length="177" mass="20554">MDKLRYPIGKFLKPEIITSQTLMQWIDSIESFPERLNKEVSGLTERELHKQYRPEGWTIKQLVHHCADSHMNSFIRFKLALTEETPIIKPYFENLWAALPDANQLPTTSSLDLLSGLHRRWTSLLKSLSAEDLKRQFIHPETNERTSLETNIGIYAWHGNHHLAHIVNAKKSDDATE</sequence>